<dbReference type="HOGENOM" id="CLU_005522_0_1_1"/>
<accession>A0A0C9U2H0</accession>
<feature type="compositionally biased region" description="Polar residues" evidence="1">
    <location>
        <begin position="96"/>
        <end position="112"/>
    </location>
</feature>
<evidence type="ECO:0000256" key="1">
    <source>
        <dbReference type="SAM" id="MobiDB-lite"/>
    </source>
</evidence>
<protein>
    <submittedName>
        <fullName evidence="3">Uncharacterized protein</fullName>
    </submittedName>
</protein>
<sequence>MSPMSPDISIFLTLQLALLGLQEGITLGTESGNIGDGLIWLCGPTFRLDAQTAPIEPNKPVAAGGVMKRQDDLSELLSANMDEASLPSGVVGEQEAANSASTTVGEESSKTSIKADVTVEPVVEAPGAVAEAPAAITPSSIAGPSHDSQLSLKEKNGEEILINGVVQWQWLPFVDTGRNGVYSMNPIGVEWLTNRLLVDYDKIEGPQGVSLKEYEKQLKSNRLTFKKKLADEFMSHFKKYDLTKLLPANPSKSQLKAADNRVLNKIDNILRDRHKKPVRKMTARDYWAKSNPTYKTKEVEHMIKNGWTEAMDRQTAFPIEMQSRWELWDELSEEEKEKWEAEAMKQKHSAPTRAELLDTMAELWALVGDAWVARTGWYMEIRTAGIGEDNLPHFFAEKFKPIVAEGILDFGDIPESEQYDISMRKLVATLTKVKPEDVKDVPPWKLKASVLKPQGRALIKLTGTVHTNDKGDIVSPEDALREAIINYMNMTFALCPVSRQAGKGRPSKPNWNHMWLKGMDNFVDPKVLPPVPFVFDNPERLKDSDLQTLGMWLLKAELGQLPLENCFRWKGQQEGAVIGVSGATGGVSAQKTPIDAILGGTVDVTAHEVQADECGSDSDSKRVEFIVTNVDNVPMPGTIVTIPVVSTKVGGAIEKKPTMTRKRATAPSESKPDVDVVPPPVKRCRGRPPSGKVTARKDAGSDVDDFNASEALVVKGQPTETFNGDMSKWLSDFMRCRDCLDWAESLIEGPMGCPVPLSARFIDAMEVRTLSVLGAQLDITAPEHTAEESVMNLIDEVLLASNTLPTPSIVQMQGVKKGVRVFEVLFQRAEELLLAISTFATVPGLCVLRIGGHLALFPGLHAVELLRQYVHIVDKDVTRKAQVDSLLERYDSMLAQEAWRCWVIMSFEQSVHSHGGKFYEVWLVWMETVMRGGLTAEELMTGPLVVRHAVEKRFAPKIIDDIAHIAARRVRPIQTDDFGVPYADITWKKEDIRLGMEAWQKEMSKEQFKHGCVVERFLWVYGLYMVTAPGGQYATKWCKQAIAETVGWLVEMIKEREPEIVEQRPMLFSEIDAITSGKSVGKKAKKKTGIDQTALLMNASNSSAVVPMATVIRTTHNPRSKAKHAQSPT</sequence>
<dbReference type="AlphaFoldDB" id="A0A0C9U2H0"/>
<feature type="chain" id="PRO_5002203992" evidence="2">
    <location>
        <begin position="29"/>
        <end position="1129"/>
    </location>
</feature>
<dbReference type="Proteomes" id="UP000054279">
    <property type="component" value="Unassembled WGS sequence"/>
</dbReference>
<keyword evidence="2" id="KW-0732">Signal</keyword>
<proteinExistence type="predicted"/>
<keyword evidence="4" id="KW-1185">Reference proteome</keyword>
<evidence type="ECO:0000313" key="3">
    <source>
        <dbReference type="EMBL" id="KIJ28339.1"/>
    </source>
</evidence>
<feature type="region of interest" description="Disordered" evidence="1">
    <location>
        <begin position="658"/>
        <end position="701"/>
    </location>
</feature>
<feature type="signal peptide" evidence="2">
    <location>
        <begin position="1"/>
        <end position="28"/>
    </location>
</feature>
<gene>
    <name evidence="3" type="ORF">M422DRAFT_54651</name>
</gene>
<dbReference type="EMBL" id="KN837309">
    <property type="protein sequence ID" value="KIJ28339.1"/>
    <property type="molecule type" value="Genomic_DNA"/>
</dbReference>
<evidence type="ECO:0000313" key="4">
    <source>
        <dbReference type="Proteomes" id="UP000054279"/>
    </source>
</evidence>
<evidence type="ECO:0000256" key="2">
    <source>
        <dbReference type="SAM" id="SignalP"/>
    </source>
</evidence>
<name>A0A0C9U2H0_SPHS4</name>
<feature type="region of interest" description="Disordered" evidence="1">
    <location>
        <begin position="88"/>
        <end position="112"/>
    </location>
</feature>
<organism evidence="3 4">
    <name type="scientific">Sphaerobolus stellatus (strain SS14)</name>
    <dbReference type="NCBI Taxonomy" id="990650"/>
    <lineage>
        <taxon>Eukaryota</taxon>
        <taxon>Fungi</taxon>
        <taxon>Dikarya</taxon>
        <taxon>Basidiomycota</taxon>
        <taxon>Agaricomycotina</taxon>
        <taxon>Agaricomycetes</taxon>
        <taxon>Phallomycetidae</taxon>
        <taxon>Geastrales</taxon>
        <taxon>Sphaerobolaceae</taxon>
        <taxon>Sphaerobolus</taxon>
    </lineage>
</organism>
<reference evidence="3 4" key="1">
    <citation type="submission" date="2014-06" db="EMBL/GenBank/DDBJ databases">
        <title>Evolutionary Origins and Diversification of the Mycorrhizal Mutualists.</title>
        <authorList>
            <consortium name="DOE Joint Genome Institute"/>
            <consortium name="Mycorrhizal Genomics Consortium"/>
            <person name="Kohler A."/>
            <person name="Kuo A."/>
            <person name="Nagy L.G."/>
            <person name="Floudas D."/>
            <person name="Copeland A."/>
            <person name="Barry K.W."/>
            <person name="Cichocki N."/>
            <person name="Veneault-Fourrey C."/>
            <person name="LaButti K."/>
            <person name="Lindquist E.A."/>
            <person name="Lipzen A."/>
            <person name="Lundell T."/>
            <person name="Morin E."/>
            <person name="Murat C."/>
            <person name="Riley R."/>
            <person name="Ohm R."/>
            <person name="Sun H."/>
            <person name="Tunlid A."/>
            <person name="Henrissat B."/>
            <person name="Grigoriev I.V."/>
            <person name="Hibbett D.S."/>
            <person name="Martin F."/>
        </authorList>
    </citation>
    <scope>NUCLEOTIDE SEQUENCE [LARGE SCALE GENOMIC DNA]</scope>
    <source>
        <strain evidence="3 4">SS14</strain>
    </source>
</reference>